<dbReference type="EMBL" id="JAUIQD010000004">
    <property type="protein sequence ID" value="KAK3353350.1"/>
    <property type="molecule type" value="Genomic_DNA"/>
</dbReference>
<organism evidence="2 3">
    <name type="scientific">Lasiosphaeria hispida</name>
    <dbReference type="NCBI Taxonomy" id="260671"/>
    <lineage>
        <taxon>Eukaryota</taxon>
        <taxon>Fungi</taxon>
        <taxon>Dikarya</taxon>
        <taxon>Ascomycota</taxon>
        <taxon>Pezizomycotina</taxon>
        <taxon>Sordariomycetes</taxon>
        <taxon>Sordariomycetidae</taxon>
        <taxon>Sordariales</taxon>
        <taxon>Lasiosphaeriaceae</taxon>
        <taxon>Lasiosphaeria</taxon>
    </lineage>
</organism>
<reference evidence="2" key="1">
    <citation type="journal article" date="2023" name="Mol. Phylogenet. Evol.">
        <title>Genome-scale phylogeny and comparative genomics of the fungal order Sordariales.</title>
        <authorList>
            <person name="Hensen N."/>
            <person name="Bonometti L."/>
            <person name="Westerberg I."/>
            <person name="Brannstrom I.O."/>
            <person name="Guillou S."/>
            <person name="Cros-Aarteil S."/>
            <person name="Calhoun S."/>
            <person name="Haridas S."/>
            <person name="Kuo A."/>
            <person name="Mondo S."/>
            <person name="Pangilinan J."/>
            <person name="Riley R."/>
            <person name="LaButti K."/>
            <person name="Andreopoulos B."/>
            <person name="Lipzen A."/>
            <person name="Chen C."/>
            <person name="Yan M."/>
            <person name="Daum C."/>
            <person name="Ng V."/>
            <person name="Clum A."/>
            <person name="Steindorff A."/>
            <person name="Ohm R.A."/>
            <person name="Martin F."/>
            <person name="Silar P."/>
            <person name="Natvig D.O."/>
            <person name="Lalanne C."/>
            <person name="Gautier V."/>
            <person name="Ament-Velasquez S.L."/>
            <person name="Kruys A."/>
            <person name="Hutchinson M.I."/>
            <person name="Powell A.J."/>
            <person name="Barry K."/>
            <person name="Miller A.N."/>
            <person name="Grigoriev I.V."/>
            <person name="Debuchy R."/>
            <person name="Gladieux P."/>
            <person name="Hiltunen Thoren M."/>
            <person name="Johannesson H."/>
        </authorList>
    </citation>
    <scope>NUCLEOTIDE SEQUENCE</scope>
    <source>
        <strain evidence="2">CBS 955.72</strain>
    </source>
</reference>
<dbReference type="AlphaFoldDB" id="A0AAJ0MEC8"/>
<comment type="caution">
    <text evidence="2">The sequence shown here is derived from an EMBL/GenBank/DDBJ whole genome shotgun (WGS) entry which is preliminary data.</text>
</comment>
<feature type="compositionally biased region" description="Gly residues" evidence="1">
    <location>
        <begin position="110"/>
        <end position="119"/>
    </location>
</feature>
<reference evidence="2" key="2">
    <citation type="submission" date="2023-06" db="EMBL/GenBank/DDBJ databases">
        <authorList>
            <consortium name="Lawrence Berkeley National Laboratory"/>
            <person name="Haridas S."/>
            <person name="Hensen N."/>
            <person name="Bonometti L."/>
            <person name="Westerberg I."/>
            <person name="Brannstrom I.O."/>
            <person name="Guillou S."/>
            <person name="Cros-Aarteil S."/>
            <person name="Calhoun S."/>
            <person name="Kuo A."/>
            <person name="Mondo S."/>
            <person name="Pangilinan J."/>
            <person name="Riley R."/>
            <person name="Labutti K."/>
            <person name="Andreopoulos B."/>
            <person name="Lipzen A."/>
            <person name="Chen C."/>
            <person name="Yanf M."/>
            <person name="Daum C."/>
            <person name="Ng V."/>
            <person name="Clum A."/>
            <person name="Steindorff A."/>
            <person name="Ohm R."/>
            <person name="Martin F."/>
            <person name="Silar P."/>
            <person name="Natvig D."/>
            <person name="Lalanne C."/>
            <person name="Gautier V."/>
            <person name="Ament-Velasquez S.L."/>
            <person name="Kruys A."/>
            <person name="Hutchinson M.I."/>
            <person name="Powell A.J."/>
            <person name="Barry K."/>
            <person name="Miller A.N."/>
            <person name="Grigoriev I.V."/>
            <person name="Debuchy R."/>
            <person name="Gladieux P."/>
            <person name="Thoren M.H."/>
            <person name="Johannesson H."/>
        </authorList>
    </citation>
    <scope>NUCLEOTIDE SEQUENCE</scope>
    <source>
        <strain evidence="2">CBS 955.72</strain>
    </source>
</reference>
<evidence type="ECO:0000256" key="1">
    <source>
        <dbReference type="SAM" id="MobiDB-lite"/>
    </source>
</evidence>
<dbReference type="Proteomes" id="UP001275084">
    <property type="component" value="Unassembled WGS sequence"/>
</dbReference>
<name>A0AAJ0MEC8_9PEZI</name>
<keyword evidence="3" id="KW-1185">Reference proteome</keyword>
<gene>
    <name evidence="2" type="ORF">B0T25DRAFT_208840</name>
</gene>
<evidence type="ECO:0000313" key="2">
    <source>
        <dbReference type="EMBL" id="KAK3353350.1"/>
    </source>
</evidence>
<evidence type="ECO:0000313" key="3">
    <source>
        <dbReference type="Proteomes" id="UP001275084"/>
    </source>
</evidence>
<proteinExistence type="predicted"/>
<feature type="region of interest" description="Disordered" evidence="1">
    <location>
        <begin position="76"/>
        <end position="122"/>
    </location>
</feature>
<sequence>MATTTIRLLYAPSLAAAATQHSSRAGAIPAGAPRPSAEGKWNCLTTPWQRCGPGRWSPVMPAAARLTYDFRVDYAGHHSEAPGAGPDGPPPSPRSQAGQPQPPPASAAGLGNGQWGGGRRGAEWRWADGAAYTVAGVDTRMMAVATAGAAF</sequence>
<protein>
    <submittedName>
        <fullName evidence="2">Uncharacterized protein</fullName>
    </submittedName>
</protein>
<accession>A0AAJ0MEC8</accession>